<dbReference type="Gene3D" id="3.30.565.10">
    <property type="entry name" value="Histidine kinase-like ATPase, C-terminal domain"/>
    <property type="match status" value="1"/>
</dbReference>
<evidence type="ECO:0008006" key="3">
    <source>
        <dbReference type="Google" id="ProtNLM"/>
    </source>
</evidence>
<dbReference type="SUPFAM" id="SSF55874">
    <property type="entry name" value="ATPase domain of HSP90 chaperone/DNA topoisomerase II/histidine kinase"/>
    <property type="match status" value="1"/>
</dbReference>
<dbReference type="EMBL" id="JAACAK010000083">
    <property type="protein sequence ID" value="NIR75577.1"/>
    <property type="molecule type" value="Genomic_DNA"/>
</dbReference>
<dbReference type="AlphaFoldDB" id="A0AAE4ZAJ1"/>
<name>A0AAE4ZAJ1_9BACT</name>
<organism evidence="1 2">
    <name type="scientific">Candidatus Kutchimonas denitrificans</name>
    <dbReference type="NCBI Taxonomy" id="3056748"/>
    <lineage>
        <taxon>Bacteria</taxon>
        <taxon>Pseudomonadati</taxon>
        <taxon>Gemmatimonadota</taxon>
        <taxon>Gemmatimonadia</taxon>
        <taxon>Candidatus Palauibacterales</taxon>
        <taxon>Candidatus Palauibacteraceae</taxon>
        <taxon>Candidatus Kutchimonas</taxon>
    </lineage>
</organism>
<accession>A0AAE4ZAJ1</accession>
<evidence type="ECO:0000313" key="2">
    <source>
        <dbReference type="Proteomes" id="UP000702544"/>
    </source>
</evidence>
<proteinExistence type="predicted"/>
<sequence length="307" mass="33884">MTYVLAAPDTLDERGFESLVAGWSEAEGNRLLLDARHVRWVSPYGVLGMLAVGSVARAYFGEAPLFQPPENRNVASYLARIGFFEHAAEIFELPGRIPRRAAKDSEGLLEVTAIRSHQDVHEVVDHVETRSATIIGKRLGYPPTAVLHFSMILSEVCQNIVEHAEGDGWVAAQTYNWKQRVGGVVVVIAVMDIGMGFRGSLAREHAQRFGETWSDRKALEAAFLHGLSRFRDPGRGQGLQGIRKQTSRWNGLCTIRSGTAQIAEVPDWIDRAPIVSGLPDFPGAQIQVVLPEFVPPDENRRGGRRNA</sequence>
<dbReference type="InterPro" id="IPR036890">
    <property type="entry name" value="HATPase_C_sf"/>
</dbReference>
<gene>
    <name evidence="1" type="ORF">GWO12_10790</name>
</gene>
<comment type="caution">
    <text evidence="1">The sequence shown here is derived from an EMBL/GenBank/DDBJ whole genome shotgun (WGS) entry which is preliminary data.</text>
</comment>
<dbReference type="Proteomes" id="UP000702544">
    <property type="component" value="Unassembled WGS sequence"/>
</dbReference>
<reference evidence="1 2" key="1">
    <citation type="submission" date="2020-01" db="EMBL/GenBank/DDBJ databases">
        <title>Genomes assembled from Gulf of Kutch pelagic sediment metagenomes.</title>
        <authorList>
            <person name="Chandrashekar M."/>
            <person name="Mahajan M.S."/>
            <person name="Dave K.J."/>
            <person name="Vatsa P."/>
            <person name="Nathani N.M."/>
        </authorList>
    </citation>
    <scope>NUCLEOTIDE SEQUENCE [LARGE SCALE GENOMIC DNA]</scope>
    <source>
        <strain evidence="1">KS3-K002</strain>
    </source>
</reference>
<evidence type="ECO:0000313" key="1">
    <source>
        <dbReference type="EMBL" id="NIR75577.1"/>
    </source>
</evidence>
<protein>
    <recommendedName>
        <fullName evidence="3">Histidine kinase/HSP90-like ATPase domain-containing protein</fullName>
    </recommendedName>
</protein>